<reference evidence="3" key="1">
    <citation type="journal article" date="2006" name="Proc. Natl. Acad. Sci. U.S.A.">
        <title>The complete genome of Rhodococcus sp. RHA1 provides insights into a catabolic powerhouse.</title>
        <authorList>
            <person name="McLeod M.P."/>
            <person name="Warren R.L."/>
            <person name="Hsiao W.W.L."/>
            <person name="Araki N."/>
            <person name="Myhre M."/>
            <person name="Fernandes C."/>
            <person name="Miyazawa D."/>
            <person name="Wong W."/>
            <person name="Lillquist A.L."/>
            <person name="Wang D."/>
            <person name="Dosanjh M."/>
            <person name="Hara H."/>
            <person name="Petrescu A."/>
            <person name="Morin R.D."/>
            <person name="Yang G."/>
            <person name="Stott J.M."/>
            <person name="Schein J.E."/>
            <person name="Shin H."/>
            <person name="Smailus D."/>
            <person name="Siddiqui A.S."/>
            <person name="Marra M.A."/>
            <person name="Jones S.J.M."/>
            <person name="Holt R."/>
            <person name="Brinkman F.S.L."/>
            <person name="Miyauchi K."/>
            <person name="Fukuda M."/>
            <person name="Davies J.E."/>
            <person name="Mohn W.W."/>
            <person name="Eltis L.D."/>
        </authorList>
    </citation>
    <scope>NUCLEOTIDE SEQUENCE [LARGE SCALE GENOMIC DNA]</scope>
    <source>
        <strain evidence="3">RHA1</strain>
    </source>
</reference>
<protein>
    <submittedName>
        <fullName evidence="2">Uncharacterized protein</fullName>
    </submittedName>
</protein>
<feature type="compositionally biased region" description="Basic and acidic residues" evidence="1">
    <location>
        <begin position="10"/>
        <end position="22"/>
    </location>
</feature>
<sequence>MTGCILPDTGQERTCRRADHRSPARPSGGRHDRPTTLATGLGNAFDVAVSGGTHYVTEFDSGTVVALPAAGGTVLATGLDQPFSVAAAAACTGSLCIPFGC</sequence>
<dbReference type="OrthoDB" id="4464888at2"/>
<dbReference type="Proteomes" id="UP000008710">
    <property type="component" value="Chromosome"/>
</dbReference>
<evidence type="ECO:0000313" key="3">
    <source>
        <dbReference type="Proteomes" id="UP000008710"/>
    </source>
</evidence>
<name>Q0S9R1_RHOJR</name>
<dbReference type="SUPFAM" id="SSF63825">
    <property type="entry name" value="YWTD domain"/>
    <property type="match status" value="1"/>
</dbReference>
<dbReference type="KEGG" id="rha:RHA1_ro03925"/>
<organism evidence="2 3">
    <name type="scientific">Rhodococcus jostii (strain RHA1)</name>
    <dbReference type="NCBI Taxonomy" id="101510"/>
    <lineage>
        <taxon>Bacteria</taxon>
        <taxon>Bacillati</taxon>
        <taxon>Actinomycetota</taxon>
        <taxon>Actinomycetes</taxon>
        <taxon>Mycobacteriales</taxon>
        <taxon>Nocardiaceae</taxon>
        <taxon>Rhodococcus</taxon>
    </lineage>
</organism>
<evidence type="ECO:0000256" key="1">
    <source>
        <dbReference type="SAM" id="MobiDB-lite"/>
    </source>
</evidence>
<dbReference type="EMBL" id="CP000431">
    <property type="protein sequence ID" value="ABG95725.1"/>
    <property type="molecule type" value="Genomic_DNA"/>
</dbReference>
<accession>Q0S9R1</accession>
<feature type="region of interest" description="Disordered" evidence="1">
    <location>
        <begin position="1"/>
        <end position="37"/>
    </location>
</feature>
<dbReference type="RefSeq" id="WP_011596464.1">
    <property type="nucleotide sequence ID" value="NC_008268.1"/>
</dbReference>
<gene>
    <name evidence="2" type="ordered locus">RHA1_ro03925</name>
</gene>
<proteinExistence type="predicted"/>
<evidence type="ECO:0000313" key="2">
    <source>
        <dbReference type="EMBL" id="ABG95725.1"/>
    </source>
</evidence>
<dbReference type="AlphaFoldDB" id="Q0S9R1"/>
<dbReference type="HOGENOM" id="CLU_2289462_0_0_11"/>